<feature type="binding site" evidence="3">
    <location>
        <position position="65"/>
    </location>
    <ligand>
        <name>Mg(2+)</name>
        <dbReference type="ChEBI" id="CHEBI:18420"/>
        <label>1</label>
    </ligand>
</feature>
<dbReference type="Proteomes" id="UP000229307">
    <property type="component" value="Unassembled WGS sequence"/>
</dbReference>
<dbReference type="InterPro" id="IPR050792">
    <property type="entry name" value="ADP-ribosylglycohydrolase"/>
</dbReference>
<evidence type="ECO:0000256" key="3">
    <source>
        <dbReference type="PIRSR" id="PIRSR605502-1"/>
    </source>
</evidence>
<comment type="cofactor">
    <cofactor evidence="3">
        <name>Mg(2+)</name>
        <dbReference type="ChEBI" id="CHEBI:18420"/>
    </cofactor>
    <text evidence="3">Binds 2 magnesium ions per subunit.</text>
</comment>
<dbReference type="Pfam" id="PF03747">
    <property type="entry name" value="ADP_ribosyl_GH"/>
    <property type="match status" value="1"/>
</dbReference>
<feature type="binding site" evidence="3">
    <location>
        <position position="64"/>
    </location>
    <ligand>
        <name>Mg(2+)</name>
        <dbReference type="ChEBI" id="CHEBI:18420"/>
        <label>1</label>
    </ligand>
</feature>
<dbReference type="InterPro" id="IPR005502">
    <property type="entry name" value="Ribosyl_crysJ1"/>
</dbReference>
<feature type="non-terminal residue" evidence="5">
    <location>
        <position position="347"/>
    </location>
</feature>
<keyword evidence="3" id="KW-0479">Metal-binding</keyword>
<evidence type="ECO:0000313" key="5">
    <source>
        <dbReference type="EMBL" id="PIZ17484.1"/>
    </source>
</evidence>
<evidence type="ECO:0000256" key="1">
    <source>
        <dbReference type="ARBA" id="ARBA00010702"/>
    </source>
</evidence>
<feature type="compositionally biased region" description="Basic and acidic residues" evidence="4">
    <location>
        <begin position="42"/>
        <end position="55"/>
    </location>
</feature>
<comment type="similarity">
    <text evidence="1">Belongs to the ADP-ribosylglycohydrolase family.</text>
</comment>
<feature type="binding site" evidence="3">
    <location>
        <position position="284"/>
    </location>
    <ligand>
        <name>Mg(2+)</name>
        <dbReference type="ChEBI" id="CHEBI:18420"/>
        <label>1</label>
    </ligand>
</feature>
<evidence type="ECO:0000256" key="2">
    <source>
        <dbReference type="ARBA" id="ARBA00022801"/>
    </source>
</evidence>
<feature type="binding site" evidence="3">
    <location>
        <position position="283"/>
    </location>
    <ligand>
        <name>Mg(2+)</name>
        <dbReference type="ChEBI" id="CHEBI:18420"/>
        <label>1</label>
    </ligand>
</feature>
<dbReference type="EMBL" id="PFMR01000112">
    <property type="protein sequence ID" value="PIZ17484.1"/>
    <property type="molecule type" value="Genomic_DNA"/>
</dbReference>
<feature type="binding site" evidence="3">
    <location>
        <position position="66"/>
    </location>
    <ligand>
        <name>Mg(2+)</name>
        <dbReference type="ChEBI" id="CHEBI:18420"/>
        <label>1</label>
    </ligand>
</feature>
<dbReference type="Gene3D" id="1.10.4080.10">
    <property type="entry name" value="ADP-ribosylation/Crystallin J1"/>
    <property type="match status" value="1"/>
</dbReference>
<keyword evidence="2" id="KW-0378">Hydrolase</keyword>
<dbReference type="InterPro" id="IPR036705">
    <property type="entry name" value="Ribosyl_crysJ1_sf"/>
</dbReference>
<gene>
    <name evidence="5" type="ORF">COY52_04390</name>
</gene>
<dbReference type="SUPFAM" id="SSF101478">
    <property type="entry name" value="ADP-ribosylglycohydrolase"/>
    <property type="match status" value="1"/>
</dbReference>
<evidence type="ECO:0008006" key="7">
    <source>
        <dbReference type="Google" id="ProtNLM"/>
    </source>
</evidence>
<keyword evidence="3" id="KW-0460">Magnesium</keyword>
<dbReference type="PANTHER" id="PTHR16222:SF24">
    <property type="entry name" value="ADP-RIBOSYLHYDROLASE ARH3"/>
    <property type="match status" value="1"/>
</dbReference>
<proteinExistence type="inferred from homology"/>
<accession>A0A2M7SDB4</accession>
<evidence type="ECO:0000313" key="6">
    <source>
        <dbReference type="Proteomes" id="UP000229307"/>
    </source>
</evidence>
<reference evidence="6" key="1">
    <citation type="submission" date="2017-09" db="EMBL/GenBank/DDBJ databases">
        <title>Depth-based differentiation of microbial function through sediment-hosted aquifers and enrichment of novel symbionts in the deep terrestrial subsurface.</title>
        <authorList>
            <person name="Probst A.J."/>
            <person name="Ladd B."/>
            <person name="Jarett J.K."/>
            <person name="Geller-Mcgrath D.E."/>
            <person name="Sieber C.M.K."/>
            <person name="Emerson J.B."/>
            <person name="Anantharaman K."/>
            <person name="Thomas B.C."/>
            <person name="Malmstrom R."/>
            <person name="Stieglmeier M."/>
            <person name="Klingl A."/>
            <person name="Woyke T."/>
            <person name="Ryan C.M."/>
            <person name="Banfield J.F."/>
        </authorList>
    </citation>
    <scope>NUCLEOTIDE SEQUENCE [LARGE SCALE GENOMIC DNA]</scope>
</reference>
<feature type="binding site" evidence="3">
    <location>
        <position position="281"/>
    </location>
    <ligand>
        <name>Mg(2+)</name>
        <dbReference type="ChEBI" id="CHEBI:18420"/>
        <label>1</label>
    </ligand>
</feature>
<dbReference type="PANTHER" id="PTHR16222">
    <property type="entry name" value="ADP-RIBOSYLGLYCOHYDROLASE"/>
    <property type="match status" value="1"/>
</dbReference>
<sequence length="347" mass="38019">MLESTMLFKKVFGCLAGGSIGDNLGRPAEGWHYRDIDEKKGRLEDPWESSDKTKGGDPNFDVGTDDTALTQILCHTYIRKGGPVTVEDYAERWLAEMNPNKFFFCMKNTYELLKKGIPARATGVFNIVTGSGLMAISPAGIYNACDPDRAYTDALDIASMFQRDLDMYIPGVIAAAIAEAFRPGSTVDSILDTAIRVAPDKPIVTFDKRPINNLKETLIKAVEIGGKYKDVFSAREGLYADMLQWEAIDPQEVFALAFGIFKASGGDTKTAIIGGANIGRDADTISSLNGQLCGALNGLDSIPKEWMEGLQKRRGFQDFRETAIKMTELVLKKSGLLKSQSKSLEEL</sequence>
<dbReference type="GO" id="GO:0016787">
    <property type="term" value="F:hydrolase activity"/>
    <property type="evidence" value="ECO:0007669"/>
    <property type="project" value="UniProtKB-KW"/>
</dbReference>
<protein>
    <recommendedName>
        <fullName evidence="7">ADP-ribosylglycohydrolase family protein</fullName>
    </recommendedName>
</protein>
<dbReference type="GO" id="GO:0046872">
    <property type="term" value="F:metal ion binding"/>
    <property type="evidence" value="ECO:0007669"/>
    <property type="project" value="UniProtKB-KW"/>
</dbReference>
<dbReference type="AlphaFoldDB" id="A0A2M7SDB4"/>
<feature type="region of interest" description="Disordered" evidence="4">
    <location>
        <begin position="42"/>
        <end position="61"/>
    </location>
</feature>
<comment type="caution">
    <text evidence="5">The sequence shown here is derived from an EMBL/GenBank/DDBJ whole genome shotgun (WGS) entry which is preliminary data.</text>
</comment>
<name>A0A2M7SDB4_9BACT</name>
<organism evidence="5 6">
    <name type="scientific">Candidatus Desantisbacteria bacterium CG_4_10_14_0_8_um_filter_48_22</name>
    <dbReference type="NCBI Taxonomy" id="1974543"/>
    <lineage>
        <taxon>Bacteria</taxon>
        <taxon>Candidatus Desantisiibacteriota</taxon>
    </lineage>
</organism>
<evidence type="ECO:0000256" key="4">
    <source>
        <dbReference type="SAM" id="MobiDB-lite"/>
    </source>
</evidence>